<evidence type="ECO:0000256" key="6">
    <source>
        <dbReference type="SAM" id="Phobius"/>
    </source>
</evidence>
<reference evidence="7 8" key="1">
    <citation type="submission" date="2020-07" db="EMBL/GenBank/DDBJ databases">
        <title>Molecular and genomic characterization of Streptococcus porcinus isolated from diseased swine in Brazil.</title>
        <authorList>
            <person name="Moreno L.Z."/>
            <person name="Matajira C.E.C."/>
            <person name="Poor A.P."/>
            <person name="Dutra M.C."/>
            <person name="Moreno A.M."/>
        </authorList>
    </citation>
    <scope>NUCLEOTIDE SEQUENCE [LARGE SCALE GENOMIC DNA]</scope>
    <source>
        <strain evidence="7 8">SP0816-2</strain>
    </source>
</reference>
<dbReference type="NCBIfam" id="NF003155">
    <property type="entry name" value="PRK04125.1"/>
    <property type="match status" value="1"/>
</dbReference>
<keyword evidence="5 6" id="KW-0472">Membrane</keyword>
<organism evidence="7 8">
    <name type="scientific">Streptococcus porcinus</name>
    <dbReference type="NCBI Taxonomy" id="1340"/>
    <lineage>
        <taxon>Bacteria</taxon>
        <taxon>Bacillati</taxon>
        <taxon>Bacillota</taxon>
        <taxon>Bacilli</taxon>
        <taxon>Lactobacillales</taxon>
        <taxon>Streptococcaceae</taxon>
        <taxon>Streptococcus</taxon>
    </lineage>
</organism>
<dbReference type="Proteomes" id="UP000524462">
    <property type="component" value="Unassembled WGS sequence"/>
</dbReference>
<evidence type="ECO:0000256" key="2">
    <source>
        <dbReference type="ARBA" id="ARBA00022475"/>
    </source>
</evidence>
<comment type="caution">
    <text evidence="7">The sequence shown here is derived from an EMBL/GenBank/DDBJ whole genome shotgun (WGS) entry which is preliminary data.</text>
</comment>
<dbReference type="AlphaFoldDB" id="A0A7V9WS46"/>
<protein>
    <submittedName>
        <fullName evidence="7">Antiholin-like murein hydrolase modulator LrgA</fullName>
    </submittedName>
</protein>
<keyword evidence="3 6" id="KW-0812">Transmembrane</keyword>
<evidence type="ECO:0000256" key="1">
    <source>
        <dbReference type="ARBA" id="ARBA00004651"/>
    </source>
</evidence>
<gene>
    <name evidence="7" type="primary">lrgA</name>
    <name evidence="7" type="ORF">H1B29_06170</name>
</gene>
<name>A0A7V9WS46_STRPO</name>
<keyword evidence="4 6" id="KW-1133">Transmembrane helix</keyword>
<keyword evidence="7" id="KW-0378">Hydrolase</keyword>
<evidence type="ECO:0000313" key="7">
    <source>
        <dbReference type="EMBL" id="MBA2796067.1"/>
    </source>
</evidence>
<feature type="transmembrane region" description="Helical" evidence="6">
    <location>
        <begin position="63"/>
        <end position="83"/>
    </location>
</feature>
<evidence type="ECO:0000256" key="5">
    <source>
        <dbReference type="ARBA" id="ARBA00023136"/>
    </source>
</evidence>
<keyword evidence="2" id="KW-1003">Cell membrane</keyword>
<proteinExistence type="predicted"/>
<accession>A0A7V9WS46</accession>
<dbReference type="InterPro" id="IPR005538">
    <property type="entry name" value="LrgA/CidA"/>
</dbReference>
<feature type="transmembrane region" description="Helical" evidence="6">
    <location>
        <begin position="30"/>
        <end position="51"/>
    </location>
</feature>
<dbReference type="EMBL" id="JACEGE010000017">
    <property type="protein sequence ID" value="MBA2796067.1"/>
    <property type="molecule type" value="Genomic_DNA"/>
</dbReference>
<evidence type="ECO:0000256" key="3">
    <source>
        <dbReference type="ARBA" id="ARBA00022692"/>
    </source>
</evidence>
<dbReference type="PANTHER" id="PTHR33931">
    <property type="entry name" value="HOLIN-LIKE PROTEIN CIDA-RELATED"/>
    <property type="match status" value="1"/>
</dbReference>
<dbReference type="PANTHER" id="PTHR33931:SF4">
    <property type="entry name" value="ANTIHOLIN-LIKE PROTEIN LRGA"/>
    <property type="match status" value="1"/>
</dbReference>
<dbReference type="GO" id="GO:0005886">
    <property type="term" value="C:plasma membrane"/>
    <property type="evidence" value="ECO:0007669"/>
    <property type="project" value="UniProtKB-SubCell"/>
</dbReference>
<evidence type="ECO:0000313" key="8">
    <source>
        <dbReference type="Proteomes" id="UP000524462"/>
    </source>
</evidence>
<feature type="transmembrane region" description="Helical" evidence="6">
    <location>
        <begin position="7"/>
        <end position="24"/>
    </location>
</feature>
<dbReference type="RefSeq" id="WP_181460157.1">
    <property type="nucleotide sequence ID" value="NZ_JACEGE010000017.1"/>
</dbReference>
<sequence length="148" mass="16179">MKKTYSVIYQSVLIGTIVLISKIIESLLPVTMPASVIGLVLMFLALNFNVIKLEQVETVGDALVNNIGLFFVPAGISVIKSLGLLQAHFILDMILIFASTLILLVATGWMTQLIFQLNTTSIFKKSSAFSQTQERNSKVIANSKAFAK</sequence>
<feature type="transmembrane region" description="Helical" evidence="6">
    <location>
        <begin position="89"/>
        <end position="115"/>
    </location>
</feature>
<evidence type="ECO:0000256" key="4">
    <source>
        <dbReference type="ARBA" id="ARBA00022989"/>
    </source>
</evidence>
<dbReference type="Pfam" id="PF03788">
    <property type="entry name" value="LrgA"/>
    <property type="match status" value="1"/>
</dbReference>
<comment type="subcellular location">
    <subcellularLocation>
        <location evidence="1">Cell membrane</location>
        <topology evidence="1">Multi-pass membrane protein</topology>
    </subcellularLocation>
</comment>
<dbReference type="GO" id="GO:0016787">
    <property type="term" value="F:hydrolase activity"/>
    <property type="evidence" value="ECO:0007669"/>
    <property type="project" value="UniProtKB-KW"/>
</dbReference>